<dbReference type="Pfam" id="PF00501">
    <property type="entry name" value="AMP-binding"/>
    <property type="match status" value="1"/>
</dbReference>
<dbReference type="Gene3D" id="3.40.50.12780">
    <property type="entry name" value="N-terminal domain of ligase-like"/>
    <property type="match status" value="1"/>
</dbReference>
<dbReference type="Pfam" id="PF13193">
    <property type="entry name" value="AMP-binding_C"/>
    <property type="match status" value="1"/>
</dbReference>
<dbReference type="CDD" id="cd04433">
    <property type="entry name" value="AFD_class_I"/>
    <property type="match status" value="1"/>
</dbReference>
<accession>A0A1H6DVP3</accession>
<feature type="domain" description="AMP-dependent synthetase/ligase" evidence="1">
    <location>
        <begin position="30"/>
        <end position="381"/>
    </location>
</feature>
<reference evidence="4" key="1">
    <citation type="submission" date="2016-10" db="EMBL/GenBank/DDBJ databases">
        <authorList>
            <person name="Varghese N."/>
            <person name="Submissions S."/>
        </authorList>
    </citation>
    <scope>NUCLEOTIDE SEQUENCE [LARGE SCALE GENOMIC DNA]</scope>
    <source>
        <strain evidence="4">DSM 43163</strain>
    </source>
</reference>
<dbReference type="InterPro" id="IPR025110">
    <property type="entry name" value="AMP-bd_C"/>
</dbReference>
<evidence type="ECO:0000313" key="4">
    <source>
        <dbReference type="Proteomes" id="UP000236723"/>
    </source>
</evidence>
<dbReference type="InterPro" id="IPR045851">
    <property type="entry name" value="AMP-bd_C_sf"/>
</dbReference>
<protein>
    <submittedName>
        <fullName evidence="3">Acyl-CoA synthetase (AMP-forming)/AMP-acid ligase II</fullName>
    </submittedName>
</protein>
<dbReference type="RefSeq" id="WP_200827637.1">
    <property type="nucleotide sequence ID" value="NZ_FNVO01000022.1"/>
</dbReference>
<gene>
    <name evidence="3" type="ORF">SAMN04489712_12253</name>
</gene>
<organism evidence="3 4">
    <name type="scientific">Thermomonospora echinospora</name>
    <dbReference type="NCBI Taxonomy" id="1992"/>
    <lineage>
        <taxon>Bacteria</taxon>
        <taxon>Bacillati</taxon>
        <taxon>Actinomycetota</taxon>
        <taxon>Actinomycetes</taxon>
        <taxon>Streptosporangiales</taxon>
        <taxon>Thermomonosporaceae</taxon>
        <taxon>Thermomonospora</taxon>
    </lineage>
</organism>
<keyword evidence="4" id="KW-1185">Reference proteome</keyword>
<evidence type="ECO:0000313" key="3">
    <source>
        <dbReference type="EMBL" id="SEG88655.1"/>
    </source>
</evidence>
<dbReference type="InterPro" id="IPR000873">
    <property type="entry name" value="AMP-dep_synth/lig_dom"/>
</dbReference>
<dbReference type="GO" id="GO:0006631">
    <property type="term" value="P:fatty acid metabolic process"/>
    <property type="evidence" value="ECO:0007669"/>
    <property type="project" value="TreeGrafter"/>
</dbReference>
<evidence type="ECO:0000259" key="2">
    <source>
        <dbReference type="Pfam" id="PF13193"/>
    </source>
</evidence>
<dbReference type="PANTHER" id="PTHR43201:SF32">
    <property type="entry name" value="2-SUCCINYLBENZOATE--COA LIGASE, CHLOROPLASTIC_PEROXISOMAL"/>
    <property type="match status" value="1"/>
</dbReference>
<name>A0A1H6DVP3_9ACTN</name>
<dbReference type="AlphaFoldDB" id="A0A1H6DVP3"/>
<dbReference type="SUPFAM" id="SSF56801">
    <property type="entry name" value="Acetyl-CoA synthetase-like"/>
    <property type="match status" value="1"/>
</dbReference>
<dbReference type="InterPro" id="IPR042099">
    <property type="entry name" value="ANL_N_sf"/>
</dbReference>
<dbReference type="PANTHER" id="PTHR43201">
    <property type="entry name" value="ACYL-COA SYNTHETASE"/>
    <property type="match status" value="1"/>
</dbReference>
<evidence type="ECO:0000259" key="1">
    <source>
        <dbReference type="Pfam" id="PF00501"/>
    </source>
</evidence>
<dbReference type="GO" id="GO:0031956">
    <property type="term" value="F:medium-chain fatty acid-CoA ligase activity"/>
    <property type="evidence" value="ECO:0007669"/>
    <property type="project" value="TreeGrafter"/>
</dbReference>
<proteinExistence type="predicted"/>
<dbReference type="Gene3D" id="3.30.300.30">
    <property type="match status" value="1"/>
</dbReference>
<feature type="domain" description="AMP-binding enzyme C-terminal" evidence="2">
    <location>
        <begin position="425"/>
        <end position="498"/>
    </location>
</feature>
<dbReference type="EMBL" id="FNVO01000022">
    <property type="protein sequence ID" value="SEG88655.1"/>
    <property type="molecule type" value="Genomic_DNA"/>
</dbReference>
<sequence length="510" mass="54503">MSTSTTETSTTGEPGPSLPELLLRLHDTGADVPAVDYQGSEVTWGELRELGEAAERELDVLGLGEGARVGVVLGNRPESVGLAYLTLSTGRCLTVFNPLQPAERLTADVLRTRPPVLFAPADLWEFAGFAEAAARAGLIGFAAEGRSVRRIDLPAVDGASSPVRAAPGVAVELSTSGTTGPPKRIPLAYRQIEAALGSVDGHMTPGKHERAPFTGGVVLITTPMVHIGGMWGVIQALVEARRMVVLPRFTVDAWREVIRAHRPRLAGLPPAAMRGVLNADVPAEDLASLRAVIAGTAPTPPELIEEFQRRYDVAVLVMYGATEFSGAVAGWSLPLHRQWWERKKGSVGRPFPGVGLRITDEDGNELPVGDSGVLEIRTAQAGDGTWTRTSDLAHIDADGFLWIEGRADDVIIRGGFKVHPPVVAAALERHPAVAEAAVAALPDERLGQVPVAAFEVRPGAEIPDAGELRAWCRRELLPYEVPVRFLHVTELPRGVSQKVSRVDLLALFGQ</sequence>
<dbReference type="Proteomes" id="UP000236723">
    <property type="component" value="Unassembled WGS sequence"/>
</dbReference>
<keyword evidence="3" id="KW-0436">Ligase</keyword>